<dbReference type="AlphaFoldDB" id="A0A380K864"/>
<feature type="transmembrane region" description="Helical" evidence="8">
    <location>
        <begin position="268"/>
        <end position="287"/>
    </location>
</feature>
<dbReference type="EMBL" id="UHFN01000007">
    <property type="protein sequence ID" value="SUN61262.1"/>
    <property type="molecule type" value="Genomic_DNA"/>
</dbReference>
<name>A0A380K864_9STRE</name>
<dbReference type="RefSeq" id="WP_115269332.1">
    <property type="nucleotide sequence ID" value="NZ_CP185251.1"/>
</dbReference>
<dbReference type="CDD" id="cd23110">
    <property type="entry name" value="GRP"/>
    <property type="match status" value="1"/>
</dbReference>
<feature type="transmembrane region" description="Helical" evidence="8">
    <location>
        <begin position="121"/>
        <end position="139"/>
    </location>
</feature>
<dbReference type="GO" id="GO:0015144">
    <property type="term" value="F:carbohydrate transmembrane transporter activity"/>
    <property type="evidence" value="ECO:0007669"/>
    <property type="project" value="InterPro"/>
</dbReference>
<feature type="transmembrane region" description="Helical" evidence="8">
    <location>
        <begin position="35"/>
        <end position="51"/>
    </location>
</feature>
<evidence type="ECO:0000256" key="5">
    <source>
        <dbReference type="ARBA" id="ARBA00022692"/>
    </source>
</evidence>
<feature type="transmembrane region" description="Helical" evidence="8">
    <location>
        <begin position="96"/>
        <end position="115"/>
    </location>
</feature>
<comment type="subcellular location">
    <subcellularLocation>
        <location evidence="1">Cell membrane</location>
        <topology evidence="1">Multi-pass membrane protein</topology>
    </subcellularLocation>
</comment>
<evidence type="ECO:0000256" key="8">
    <source>
        <dbReference type="SAM" id="Phobius"/>
    </source>
</evidence>
<feature type="transmembrane region" description="Helical" evidence="8">
    <location>
        <begin position="212"/>
        <end position="231"/>
    </location>
</feature>
<gene>
    <name evidence="9" type="ORF">NCTC12224_01396</name>
</gene>
<dbReference type="GO" id="GO:0005886">
    <property type="term" value="C:plasma membrane"/>
    <property type="evidence" value="ECO:0007669"/>
    <property type="project" value="UniProtKB-SubCell"/>
</dbReference>
<organism evidence="9 10">
    <name type="scientific">Streptococcus hyointestinalis</name>
    <dbReference type="NCBI Taxonomy" id="1337"/>
    <lineage>
        <taxon>Bacteria</taxon>
        <taxon>Bacillati</taxon>
        <taxon>Bacillota</taxon>
        <taxon>Bacilli</taxon>
        <taxon>Lactobacillales</taxon>
        <taxon>Streptococcaceae</taxon>
        <taxon>Streptococcus</taxon>
    </lineage>
</organism>
<evidence type="ECO:0000313" key="10">
    <source>
        <dbReference type="Proteomes" id="UP000254924"/>
    </source>
</evidence>
<feature type="transmembrane region" description="Helical" evidence="8">
    <location>
        <begin position="237"/>
        <end position="259"/>
    </location>
</feature>
<sequence>MSAFGLLIALIPAIGWGIQPLILKKIGGTPVNSMLGFGIGATVIGVIVQLVCHPSGLSSTALLLSFISGMFWVIGQAGQVSSYDVIGVSKTMPISTGLQLLGTSIIGVLAFGEWSSWTSKIFGFLAIALLIFGAYLTSLEPKGASNKPTHLAKGVQILAFTSFGYWFYSAVPKMVNADGLSMFLPQMLGVLVGSVLYASFKERQAFKAKESWQCAGVGIIFGIASLAYIFSAKLNGVTLAFILTQLNVILSTLGGIYILKETKPKRELFLTYLGLVIIVLASVMTIFL</sequence>
<evidence type="ECO:0000256" key="6">
    <source>
        <dbReference type="ARBA" id="ARBA00022989"/>
    </source>
</evidence>
<dbReference type="GeneID" id="78356715"/>
<dbReference type="OrthoDB" id="1452595at2"/>
<dbReference type="PANTHER" id="PTHR16119:SF17">
    <property type="entry name" value="TRANSMEMBRANE PROTEIN 144"/>
    <property type="match status" value="1"/>
</dbReference>
<keyword evidence="3" id="KW-0813">Transport</keyword>
<dbReference type="Pfam" id="PF06800">
    <property type="entry name" value="Sugar_transport"/>
    <property type="match status" value="1"/>
</dbReference>
<comment type="similarity">
    <text evidence="2">Belongs to the GRP transporter (TC 2.A.7.5) family.</text>
</comment>
<keyword evidence="5 8" id="KW-0812">Transmembrane</keyword>
<dbReference type="Proteomes" id="UP000254924">
    <property type="component" value="Unassembled WGS sequence"/>
</dbReference>
<keyword evidence="10" id="KW-1185">Reference proteome</keyword>
<feature type="transmembrane region" description="Helical" evidence="8">
    <location>
        <begin position="180"/>
        <end position="200"/>
    </location>
</feature>
<dbReference type="PANTHER" id="PTHR16119">
    <property type="entry name" value="TRANSMEMBRANE PROTEIN 144"/>
    <property type="match status" value="1"/>
</dbReference>
<keyword evidence="4" id="KW-0762">Sugar transport</keyword>
<reference evidence="9 10" key="1">
    <citation type="submission" date="2018-06" db="EMBL/GenBank/DDBJ databases">
        <authorList>
            <consortium name="Pathogen Informatics"/>
            <person name="Doyle S."/>
        </authorList>
    </citation>
    <scope>NUCLEOTIDE SEQUENCE [LARGE SCALE GENOMIC DNA]</scope>
    <source>
        <strain evidence="9 10">NCTC12224</strain>
    </source>
</reference>
<keyword evidence="6 8" id="KW-1133">Transmembrane helix</keyword>
<evidence type="ECO:0000256" key="7">
    <source>
        <dbReference type="ARBA" id="ARBA00023136"/>
    </source>
</evidence>
<keyword evidence="7 8" id="KW-0472">Membrane</keyword>
<feature type="transmembrane region" description="Helical" evidence="8">
    <location>
        <begin position="57"/>
        <end position="75"/>
    </location>
</feature>
<evidence type="ECO:0000313" key="9">
    <source>
        <dbReference type="EMBL" id="SUN61262.1"/>
    </source>
</evidence>
<evidence type="ECO:0000256" key="4">
    <source>
        <dbReference type="ARBA" id="ARBA00022597"/>
    </source>
</evidence>
<evidence type="ECO:0000256" key="2">
    <source>
        <dbReference type="ARBA" id="ARBA00006117"/>
    </source>
</evidence>
<proteinExistence type="inferred from homology"/>
<feature type="transmembrane region" description="Helical" evidence="8">
    <location>
        <begin position="6"/>
        <end position="23"/>
    </location>
</feature>
<evidence type="ECO:0000256" key="1">
    <source>
        <dbReference type="ARBA" id="ARBA00004651"/>
    </source>
</evidence>
<accession>A0A380K864</accession>
<dbReference type="InterPro" id="IPR010651">
    <property type="entry name" value="Sugar_transport"/>
</dbReference>
<protein>
    <submittedName>
        <fullName evidence="9">Glucose uptake-like protein</fullName>
    </submittedName>
</protein>
<evidence type="ECO:0000256" key="3">
    <source>
        <dbReference type="ARBA" id="ARBA00022448"/>
    </source>
</evidence>